<dbReference type="AlphaFoldDB" id="A0A2U8BQ64"/>
<name>A0A2U8BQ64_HYPTO</name>
<keyword evidence="10" id="KW-0175">Coiled coil</keyword>
<keyword evidence="7 9" id="KW-0449">Lipoprotein</keyword>
<dbReference type="PROSITE" id="PS50058">
    <property type="entry name" value="G_PROTEIN_GAMMA"/>
    <property type="match status" value="1"/>
</dbReference>
<evidence type="ECO:0000259" key="11">
    <source>
        <dbReference type="PROSITE" id="PS50058"/>
    </source>
</evidence>
<evidence type="ECO:0000256" key="3">
    <source>
        <dbReference type="ARBA" id="ARBA00022475"/>
    </source>
</evidence>
<proteinExistence type="evidence at transcript level"/>
<evidence type="ECO:0000256" key="4">
    <source>
        <dbReference type="ARBA" id="ARBA00022481"/>
    </source>
</evidence>
<evidence type="ECO:0000256" key="6">
    <source>
        <dbReference type="ARBA" id="ARBA00023224"/>
    </source>
</evidence>
<dbReference type="InterPro" id="IPR036284">
    <property type="entry name" value="GGL_sf"/>
</dbReference>
<keyword evidence="5 9" id="KW-0472">Membrane</keyword>
<dbReference type="InterPro" id="IPR001770">
    <property type="entry name" value="G-protein_gamma"/>
</dbReference>
<dbReference type="SMART" id="SM00224">
    <property type="entry name" value="GGL"/>
    <property type="match status" value="1"/>
</dbReference>
<dbReference type="SUPFAM" id="SSF48670">
    <property type="entry name" value="Transducin (heterotrimeric G protein), gamma chain"/>
    <property type="match status" value="1"/>
</dbReference>
<protein>
    <recommendedName>
        <fullName evidence="9">Guanine nucleotide-binding protein subunit gamma</fullName>
    </recommendedName>
</protein>
<organism evidence="12">
    <name type="scientific">Hypsiglena torquata</name>
    <name type="common">Night snake</name>
    <name type="synonym">Leptodeira torquata</name>
    <dbReference type="NCBI Taxonomy" id="46305"/>
    <lineage>
        <taxon>Eukaryota</taxon>
        <taxon>Metazoa</taxon>
        <taxon>Chordata</taxon>
        <taxon>Craniata</taxon>
        <taxon>Vertebrata</taxon>
        <taxon>Euteleostomi</taxon>
        <taxon>Lepidosauria</taxon>
        <taxon>Squamata</taxon>
        <taxon>Bifurcata</taxon>
        <taxon>Unidentata</taxon>
        <taxon>Episquamata</taxon>
        <taxon>Toxicofera</taxon>
        <taxon>Serpentes</taxon>
        <taxon>Colubroidea</taxon>
        <taxon>Dipsadidae</taxon>
        <taxon>Hypsiglena</taxon>
    </lineage>
</organism>
<dbReference type="InterPro" id="IPR015898">
    <property type="entry name" value="G-protein_gamma-like_dom"/>
</dbReference>
<dbReference type="GO" id="GO:0007186">
    <property type="term" value="P:G protein-coupled receptor signaling pathway"/>
    <property type="evidence" value="ECO:0007669"/>
    <property type="project" value="InterPro"/>
</dbReference>
<evidence type="ECO:0000256" key="10">
    <source>
        <dbReference type="SAM" id="Coils"/>
    </source>
</evidence>
<sequence length="69" mass="7830">MTQDMSEKELKQLELDQLRKEVKLERQMISKTAKELITHIETMAAEDPILKGVPEATNPFKEKGGCTIS</sequence>
<evidence type="ECO:0000313" key="12">
    <source>
        <dbReference type="EMBL" id="AWC68147.1"/>
    </source>
</evidence>
<feature type="domain" description="G protein gamma" evidence="11">
    <location>
        <begin position="1"/>
        <end position="69"/>
    </location>
</feature>
<evidence type="ECO:0000256" key="9">
    <source>
        <dbReference type="RuleBase" id="RU004973"/>
    </source>
</evidence>
<evidence type="ECO:0000256" key="7">
    <source>
        <dbReference type="ARBA" id="ARBA00023288"/>
    </source>
</evidence>
<comment type="subunit">
    <text evidence="9">G proteins are composed of 3 units; alpha, beta and gamma.</text>
</comment>
<comment type="similarity">
    <text evidence="2 9">Belongs to the G protein gamma family.</text>
</comment>
<dbReference type="FunFam" id="4.10.260.10:FF:000001">
    <property type="entry name" value="Guanine nucleotide-binding protein subunit gamma"/>
    <property type="match status" value="1"/>
</dbReference>
<evidence type="ECO:0000256" key="2">
    <source>
        <dbReference type="ARBA" id="ARBA00007431"/>
    </source>
</evidence>
<comment type="function">
    <text evidence="9">Guanine nucleotide-binding proteins (G proteins) are involved as a modulator or transducer in various transmembrane signaling systems. The beta and gamma chains are required for the GTPase activity, for replacement of GDP by GTP, and for G protein-effector interaction.</text>
</comment>
<reference evidence="12" key="1">
    <citation type="journal article" date="2018" name="Mol. Biol. Evol.">
        <title>Shifts in Selective Pressures on Snake Phototransduction Genes Associated with Photoreceptor Transmutation and Dim-Light Ancestry.</title>
        <authorList>
            <person name="Schott R.K."/>
            <person name="Van Nynatten A."/>
            <person name="Card D.C."/>
            <person name="Castoe T.A."/>
            <person name="S W Chang B."/>
        </authorList>
    </citation>
    <scope>NUCLEOTIDE SEQUENCE</scope>
</reference>
<dbReference type="Gene3D" id="4.10.260.10">
    <property type="entry name" value="Transducin (heterotrimeric G protein), gamma chain"/>
    <property type="match status" value="1"/>
</dbReference>
<gene>
    <name evidence="12" type="primary">GNGT2</name>
</gene>
<dbReference type="EMBL" id="MH011513">
    <property type="protein sequence ID" value="AWC68147.1"/>
    <property type="molecule type" value="mRNA"/>
</dbReference>
<dbReference type="CDD" id="cd00068">
    <property type="entry name" value="GGL"/>
    <property type="match status" value="1"/>
</dbReference>
<keyword evidence="8" id="KW-0636">Prenylation</keyword>
<dbReference type="SMART" id="SM01224">
    <property type="entry name" value="G_gamma"/>
    <property type="match status" value="1"/>
</dbReference>
<accession>A0A2U8BQ64</accession>
<feature type="coiled-coil region" evidence="10">
    <location>
        <begin position="8"/>
        <end position="35"/>
    </location>
</feature>
<dbReference type="GO" id="GO:0031681">
    <property type="term" value="F:G-protein beta-subunit binding"/>
    <property type="evidence" value="ECO:0007669"/>
    <property type="project" value="InterPro"/>
</dbReference>
<evidence type="ECO:0000256" key="8">
    <source>
        <dbReference type="ARBA" id="ARBA00023289"/>
    </source>
</evidence>
<dbReference type="GO" id="GO:0005834">
    <property type="term" value="C:heterotrimeric G-protein complex"/>
    <property type="evidence" value="ECO:0007669"/>
    <property type="project" value="InterPro"/>
</dbReference>
<keyword evidence="4" id="KW-0488">Methylation</keyword>
<dbReference type="PANTHER" id="PTHR13809">
    <property type="entry name" value="GUANINE NUCLEOTIDE-BINDING PROTEIN GAMMA SUBUNIT"/>
    <property type="match status" value="1"/>
</dbReference>
<comment type="subcellular location">
    <subcellularLocation>
        <location evidence="1 9">Cell membrane</location>
        <topology evidence="1 9">Lipid-anchor</topology>
        <orientation evidence="1 9">Cytoplasmic side</orientation>
    </subcellularLocation>
</comment>
<keyword evidence="3 9" id="KW-1003">Cell membrane</keyword>
<dbReference type="PRINTS" id="PR00321">
    <property type="entry name" value="GPROTEING"/>
</dbReference>
<evidence type="ECO:0000256" key="1">
    <source>
        <dbReference type="ARBA" id="ARBA00004342"/>
    </source>
</evidence>
<keyword evidence="6 9" id="KW-0807">Transducer</keyword>
<dbReference type="Pfam" id="PF00631">
    <property type="entry name" value="G-gamma"/>
    <property type="match status" value="1"/>
</dbReference>
<evidence type="ECO:0000256" key="5">
    <source>
        <dbReference type="ARBA" id="ARBA00023136"/>
    </source>
</evidence>